<keyword evidence="6 8" id="KW-0472">Membrane</keyword>
<evidence type="ECO:0000256" key="8">
    <source>
        <dbReference type="SAM" id="Phobius"/>
    </source>
</evidence>
<dbReference type="GO" id="GO:0005385">
    <property type="term" value="F:zinc ion transmembrane transporter activity"/>
    <property type="evidence" value="ECO:0007669"/>
    <property type="project" value="InterPro"/>
</dbReference>
<dbReference type="Proteomes" id="UP000758856">
    <property type="component" value="Unassembled WGS sequence"/>
</dbReference>
<comment type="caution">
    <text evidence="10">The sequence shown here is derived from an EMBL/GenBank/DDBJ whole genome shotgun (WGS) entry which is preliminary data.</text>
</comment>
<accession>A0A9W6ITT5</accession>
<feature type="compositionally biased region" description="Basic residues" evidence="7">
    <location>
        <begin position="166"/>
        <end position="180"/>
    </location>
</feature>
<gene>
    <name evidence="10" type="ORF">GCM10008170_21120</name>
    <name evidence="11" type="ORF">JOD31_001011</name>
</gene>
<evidence type="ECO:0000256" key="4">
    <source>
        <dbReference type="ARBA" id="ARBA00022989"/>
    </source>
</evidence>
<evidence type="ECO:0000313" key="10">
    <source>
        <dbReference type="EMBL" id="GLK56093.1"/>
    </source>
</evidence>
<reference evidence="11 12" key="2">
    <citation type="submission" date="2021-01" db="EMBL/GenBank/DDBJ databases">
        <title>Genomic Encyclopedia of Type Strains, Phase IV (KMG-IV): sequencing the most valuable type-strain genomes for metagenomic binning, comparative biology and taxonomic classification.</title>
        <authorList>
            <person name="Goeker M."/>
        </authorList>
    </citation>
    <scope>NUCLEOTIDE SEQUENCE [LARGE SCALE GENOMIC DNA]</scope>
    <source>
        <strain evidence="11 12">DSM 6130</strain>
    </source>
</reference>
<dbReference type="NCBIfam" id="NF033827">
    <property type="entry name" value="CDF_efflux_DmeF"/>
    <property type="match status" value="1"/>
</dbReference>
<dbReference type="SUPFAM" id="SSF161111">
    <property type="entry name" value="Cation efflux protein transmembrane domain-like"/>
    <property type="match status" value="1"/>
</dbReference>
<evidence type="ECO:0000256" key="1">
    <source>
        <dbReference type="ARBA" id="ARBA00004141"/>
    </source>
</evidence>
<feature type="region of interest" description="Disordered" evidence="7">
    <location>
        <begin position="160"/>
        <end position="182"/>
    </location>
</feature>
<feature type="transmembrane region" description="Helical" evidence="8">
    <location>
        <begin position="100"/>
        <end position="118"/>
    </location>
</feature>
<keyword evidence="12" id="KW-1185">Reference proteome</keyword>
<keyword evidence="3 8" id="KW-0812">Transmembrane</keyword>
<evidence type="ECO:0000256" key="2">
    <source>
        <dbReference type="ARBA" id="ARBA00022448"/>
    </source>
</evidence>
<evidence type="ECO:0000256" key="3">
    <source>
        <dbReference type="ARBA" id="ARBA00022692"/>
    </source>
</evidence>
<dbReference type="Pfam" id="PF01545">
    <property type="entry name" value="Cation_efflux"/>
    <property type="match status" value="1"/>
</dbReference>
<proteinExistence type="predicted"/>
<dbReference type="EMBL" id="JAFBCY010000001">
    <property type="protein sequence ID" value="MBM7850799.1"/>
    <property type="molecule type" value="Genomic_DNA"/>
</dbReference>
<dbReference type="NCBIfam" id="TIGR01297">
    <property type="entry name" value="CDF"/>
    <property type="match status" value="1"/>
</dbReference>
<protein>
    <submittedName>
        <fullName evidence="11">Cation diffusion facilitator family transporter</fullName>
    </submittedName>
    <submittedName>
        <fullName evidence="10">Cation efflux system protein</fullName>
    </submittedName>
</protein>
<feature type="domain" description="Cation efflux protein transmembrane" evidence="9">
    <location>
        <begin position="33"/>
        <end position="247"/>
    </location>
</feature>
<feature type="transmembrane region" description="Helical" evidence="8">
    <location>
        <begin position="130"/>
        <end position="153"/>
    </location>
</feature>
<feature type="transmembrane region" description="Helical" evidence="8">
    <location>
        <begin position="64"/>
        <end position="80"/>
    </location>
</feature>
<evidence type="ECO:0000313" key="12">
    <source>
        <dbReference type="Proteomes" id="UP000758856"/>
    </source>
</evidence>
<evidence type="ECO:0000256" key="6">
    <source>
        <dbReference type="ARBA" id="ARBA00023136"/>
    </source>
</evidence>
<dbReference type="GO" id="GO:0016020">
    <property type="term" value="C:membrane"/>
    <property type="evidence" value="ECO:0007669"/>
    <property type="project" value="UniProtKB-SubCell"/>
</dbReference>
<dbReference type="GO" id="GO:0006882">
    <property type="term" value="P:intracellular zinc ion homeostasis"/>
    <property type="evidence" value="ECO:0007669"/>
    <property type="project" value="InterPro"/>
</dbReference>
<dbReference type="InterPro" id="IPR002524">
    <property type="entry name" value="Cation_efflux"/>
</dbReference>
<evidence type="ECO:0000259" key="9">
    <source>
        <dbReference type="Pfam" id="PF01545"/>
    </source>
</evidence>
<dbReference type="EMBL" id="BSFF01000002">
    <property type="protein sequence ID" value="GLK56093.1"/>
    <property type="molecule type" value="Genomic_DNA"/>
</dbReference>
<name>A0A9W6ITT5_9HYPH</name>
<dbReference type="InterPro" id="IPR045316">
    <property type="entry name" value="Msc2-like"/>
</dbReference>
<evidence type="ECO:0000313" key="11">
    <source>
        <dbReference type="EMBL" id="MBM7850799.1"/>
    </source>
</evidence>
<keyword evidence="4 8" id="KW-1133">Transmembrane helix</keyword>
<feature type="transmembrane region" description="Helical" evidence="8">
    <location>
        <begin position="32"/>
        <end position="52"/>
    </location>
</feature>
<organism evidence="10 13">
    <name type="scientific">Methylopila capsulata</name>
    <dbReference type="NCBI Taxonomy" id="61654"/>
    <lineage>
        <taxon>Bacteria</taxon>
        <taxon>Pseudomonadati</taxon>
        <taxon>Pseudomonadota</taxon>
        <taxon>Alphaproteobacteria</taxon>
        <taxon>Hyphomicrobiales</taxon>
        <taxon>Methylopilaceae</taxon>
        <taxon>Methylopila</taxon>
    </lineage>
</organism>
<feature type="transmembrane region" description="Helical" evidence="8">
    <location>
        <begin position="190"/>
        <end position="212"/>
    </location>
</feature>
<dbReference type="InterPro" id="IPR027469">
    <property type="entry name" value="Cation_efflux_TMD_sf"/>
</dbReference>
<evidence type="ECO:0000256" key="7">
    <source>
        <dbReference type="SAM" id="MobiDB-lite"/>
    </source>
</evidence>
<reference evidence="10" key="1">
    <citation type="journal article" date="2014" name="Int. J. Syst. Evol. Microbiol.">
        <title>Complete genome sequence of Corynebacterium casei LMG S-19264T (=DSM 44701T), isolated from a smear-ripened cheese.</title>
        <authorList>
            <consortium name="US DOE Joint Genome Institute (JGI-PGF)"/>
            <person name="Walter F."/>
            <person name="Albersmeier A."/>
            <person name="Kalinowski J."/>
            <person name="Ruckert C."/>
        </authorList>
    </citation>
    <scope>NUCLEOTIDE SEQUENCE</scope>
    <source>
        <strain evidence="10">VKM B-1606</strain>
    </source>
</reference>
<evidence type="ECO:0000313" key="13">
    <source>
        <dbReference type="Proteomes" id="UP001143400"/>
    </source>
</evidence>
<evidence type="ECO:0000256" key="5">
    <source>
        <dbReference type="ARBA" id="ARBA00023065"/>
    </source>
</evidence>
<dbReference type="InterPro" id="IPR058533">
    <property type="entry name" value="Cation_efflux_TM"/>
</dbReference>
<keyword evidence="5" id="KW-0406">Ion transport</keyword>
<dbReference type="RefSeq" id="WP_204949177.1">
    <property type="nucleotide sequence ID" value="NZ_BSFF01000002.1"/>
</dbReference>
<sequence length="328" mass="34821">MHVAENGRIAPVHVHEHLFLGQDHARNERRTVAVVAVTATMMVVEIVAGWAYGSMALTADGWHMATHAGAIGVAALAYRFASSHAADPRFAFGAGKVGDLAGFASAIILGVVALGIGYESLLRLASPQPVAYLEASVVAVIGLAVNVVCALLLGHGHDHGHSHDHRDRRRHDHGHDHAHHGHADHNMRGAYLHVLADALTSVLAIAGLLAGWSFGWSWVDPAIGVVGAVVIAAWSIGLARDSGRVLLDATSNDDLAETIRERLETGDVRVSDLHLWRVGPGHMAAIVAVVTHRPEEPASYKARLADLAALSHVTIEVNLCRDHPRVAA</sequence>
<dbReference type="Gene3D" id="1.20.1510.10">
    <property type="entry name" value="Cation efflux protein transmembrane domain"/>
    <property type="match status" value="1"/>
</dbReference>
<feature type="transmembrane region" description="Helical" evidence="8">
    <location>
        <begin position="218"/>
        <end position="239"/>
    </location>
</feature>
<reference evidence="10" key="3">
    <citation type="submission" date="2023-01" db="EMBL/GenBank/DDBJ databases">
        <authorList>
            <person name="Sun Q."/>
            <person name="Evtushenko L."/>
        </authorList>
    </citation>
    <scope>NUCLEOTIDE SEQUENCE</scope>
    <source>
        <strain evidence="10">VKM B-1606</strain>
    </source>
</reference>
<dbReference type="AlphaFoldDB" id="A0A9W6ITT5"/>
<dbReference type="PANTHER" id="PTHR45755:SF4">
    <property type="entry name" value="ZINC TRANSPORTER 7"/>
    <property type="match status" value="1"/>
</dbReference>
<comment type="subcellular location">
    <subcellularLocation>
        <location evidence="1">Membrane</location>
        <topology evidence="1">Multi-pass membrane protein</topology>
    </subcellularLocation>
</comment>
<dbReference type="PANTHER" id="PTHR45755">
    <property type="match status" value="1"/>
</dbReference>
<dbReference type="Proteomes" id="UP001143400">
    <property type="component" value="Unassembled WGS sequence"/>
</dbReference>
<keyword evidence="2" id="KW-0813">Transport</keyword>